<keyword evidence="2" id="KW-0456">Lyase</keyword>
<evidence type="ECO:0000259" key="1">
    <source>
        <dbReference type="PROSITE" id="PS51819"/>
    </source>
</evidence>
<dbReference type="InterPro" id="IPR004360">
    <property type="entry name" value="Glyas_Fos-R_dOase_dom"/>
</dbReference>
<dbReference type="GO" id="GO:0016829">
    <property type="term" value="F:lyase activity"/>
    <property type="evidence" value="ECO:0007669"/>
    <property type="project" value="UniProtKB-KW"/>
</dbReference>
<organism evidence="2 3">
    <name type="scientific">Bacillus oleivorans</name>
    <dbReference type="NCBI Taxonomy" id="1448271"/>
    <lineage>
        <taxon>Bacteria</taxon>
        <taxon>Bacillati</taxon>
        <taxon>Bacillota</taxon>
        <taxon>Bacilli</taxon>
        <taxon>Bacillales</taxon>
        <taxon>Bacillaceae</taxon>
        <taxon>Bacillus</taxon>
    </lineage>
</organism>
<name>A0A285D6M4_9BACI</name>
<reference evidence="2 3" key="1">
    <citation type="submission" date="2017-08" db="EMBL/GenBank/DDBJ databases">
        <authorList>
            <person name="de Groot N.N."/>
        </authorList>
    </citation>
    <scope>NUCLEOTIDE SEQUENCE [LARGE SCALE GENOMIC DNA]</scope>
    <source>
        <strain evidence="2 3">JC228</strain>
    </source>
</reference>
<dbReference type="InterPro" id="IPR029068">
    <property type="entry name" value="Glyas_Bleomycin-R_OHBP_Dase"/>
</dbReference>
<accession>A0A285D6M4</accession>
<dbReference type="SUPFAM" id="SSF54593">
    <property type="entry name" value="Glyoxalase/Bleomycin resistance protein/Dihydroxybiphenyl dioxygenase"/>
    <property type="match status" value="1"/>
</dbReference>
<gene>
    <name evidence="2" type="ORF">SAMN05877753_11090</name>
</gene>
<dbReference type="GO" id="GO:0051213">
    <property type="term" value="F:dioxygenase activity"/>
    <property type="evidence" value="ECO:0007669"/>
    <property type="project" value="UniProtKB-KW"/>
</dbReference>
<keyword evidence="2" id="KW-0560">Oxidoreductase</keyword>
<dbReference type="OrthoDB" id="2354281at2"/>
<dbReference type="AlphaFoldDB" id="A0A285D6M4"/>
<sequence length="122" mass="14167">MVQSPIKNKIKSVFIPVRDIEKAKNWYSKILGIQDGEVMFDHLFVADMEGAGMVLDTMPMWRNEYKEISTFHVPAIQFATDDIQSSYQFMKENGVELVTEIQHDHFFVFKDPDGNMLMVCQD</sequence>
<dbReference type="EMBL" id="OAOP01000010">
    <property type="protein sequence ID" value="SNX74813.1"/>
    <property type="molecule type" value="Genomic_DNA"/>
</dbReference>
<dbReference type="PROSITE" id="PS51819">
    <property type="entry name" value="VOC"/>
    <property type="match status" value="1"/>
</dbReference>
<dbReference type="Proteomes" id="UP000219546">
    <property type="component" value="Unassembled WGS sequence"/>
</dbReference>
<proteinExistence type="predicted"/>
<evidence type="ECO:0000313" key="3">
    <source>
        <dbReference type="Proteomes" id="UP000219546"/>
    </source>
</evidence>
<dbReference type="RefSeq" id="WP_097160136.1">
    <property type="nucleotide sequence ID" value="NZ_JBEPMQ010000011.1"/>
</dbReference>
<dbReference type="Pfam" id="PF00903">
    <property type="entry name" value="Glyoxalase"/>
    <property type="match status" value="1"/>
</dbReference>
<feature type="domain" description="VOC" evidence="1">
    <location>
        <begin position="9"/>
        <end position="122"/>
    </location>
</feature>
<evidence type="ECO:0000313" key="2">
    <source>
        <dbReference type="EMBL" id="SNX74813.1"/>
    </source>
</evidence>
<dbReference type="InterPro" id="IPR037523">
    <property type="entry name" value="VOC_core"/>
</dbReference>
<dbReference type="Gene3D" id="3.10.180.10">
    <property type="entry name" value="2,3-Dihydroxybiphenyl 1,2-Dioxygenase, domain 1"/>
    <property type="match status" value="1"/>
</dbReference>
<protein>
    <submittedName>
        <fullName evidence="2">Catechol 2,3-dioxygenase-like lactoylglutathione lyase family enzyme</fullName>
    </submittedName>
</protein>
<keyword evidence="2" id="KW-0223">Dioxygenase</keyword>
<keyword evidence="3" id="KW-1185">Reference proteome</keyword>